<dbReference type="RefSeq" id="WP_084410589.1">
    <property type="nucleotide sequence ID" value="NZ_FWXR01000012.1"/>
</dbReference>
<feature type="transmembrane region" description="Helical" evidence="3">
    <location>
        <begin position="17"/>
        <end position="36"/>
    </location>
</feature>
<dbReference type="Gene3D" id="3.30.70.270">
    <property type="match status" value="1"/>
</dbReference>
<comment type="catalytic activity">
    <reaction evidence="2">
        <text>2 GTP = 3',3'-c-di-GMP + 2 diphosphate</text>
        <dbReference type="Rhea" id="RHEA:24898"/>
        <dbReference type="ChEBI" id="CHEBI:33019"/>
        <dbReference type="ChEBI" id="CHEBI:37565"/>
        <dbReference type="ChEBI" id="CHEBI:58805"/>
        <dbReference type="EC" id="2.7.7.65"/>
    </reaction>
</comment>
<evidence type="ECO:0000256" key="3">
    <source>
        <dbReference type="SAM" id="Phobius"/>
    </source>
</evidence>
<name>A0A1W2CZB8_9HYPH</name>
<feature type="domain" description="GGDEF" evidence="4">
    <location>
        <begin position="210"/>
        <end position="341"/>
    </location>
</feature>
<gene>
    <name evidence="5" type="ORF">SAMN06297251_1127</name>
</gene>
<dbReference type="InterPro" id="IPR000160">
    <property type="entry name" value="GGDEF_dom"/>
</dbReference>
<dbReference type="InterPro" id="IPR048435">
    <property type="entry name" value="MASE6"/>
</dbReference>
<dbReference type="STRING" id="937218.SAMN06297251_1127"/>
<dbReference type="CDD" id="cd01949">
    <property type="entry name" value="GGDEF"/>
    <property type="match status" value="1"/>
</dbReference>
<feature type="transmembrane region" description="Helical" evidence="3">
    <location>
        <begin position="69"/>
        <end position="90"/>
    </location>
</feature>
<dbReference type="InterPro" id="IPR050469">
    <property type="entry name" value="Diguanylate_Cyclase"/>
</dbReference>
<dbReference type="InterPro" id="IPR043128">
    <property type="entry name" value="Rev_trsase/Diguanyl_cyclase"/>
</dbReference>
<organism evidence="5 6">
    <name type="scientific">Fulvimarina manganoxydans</name>
    <dbReference type="NCBI Taxonomy" id="937218"/>
    <lineage>
        <taxon>Bacteria</taxon>
        <taxon>Pseudomonadati</taxon>
        <taxon>Pseudomonadota</taxon>
        <taxon>Alphaproteobacteria</taxon>
        <taxon>Hyphomicrobiales</taxon>
        <taxon>Aurantimonadaceae</taxon>
        <taxon>Fulvimarina</taxon>
    </lineage>
</organism>
<dbReference type="NCBIfam" id="TIGR00254">
    <property type="entry name" value="GGDEF"/>
    <property type="match status" value="1"/>
</dbReference>
<dbReference type="GO" id="GO:0052621">
    <property type="term" value="F:diguanylate cyclase activity"/>
    <property type="evidence" value="ECO:0007669"/>
    <property type="project" value="UniProtKB-EC"/>
</dbReference>
<dbReference type="GO" id="GO:1902201">
    <property type="term" value="P:negative regulation of bacterial-type flagellum-dependent cell motility"/>
    <property type="evidence" value="ECO:0007669"/>
    <property type="project" value="TreeGrafter"/>
</dbReference>
<evidence type="ECO:0000256" key="1">
    <source>
        <dbReference type="ARBA" id="ARBA00012528"/>
    </source>
</evidence>
<feature type="transmembrane region" description="Helical" evidence="3">
    <location>
        <begin position="111"/>
        <end position="132"/>
    </location>
</feature>
<dbReference type="Pfam" id="PF00990">
    <property type="entry name" value="GGDEF"/>
    <property type="match status" value="1"/>
</dbReference>
<keyword evidence="3" id="KW-0812">Transmembrane</keyword>
<dbReference type="SUPFAM" id="SSF55073">
    <property type="entry name" value="Nucleotide cyclase"/>
    <property type="match status" value="1"/>
</dbReference>
<dbReference type="PROSITE" id="PS50887">
    <property type="entry name" value="GGDEF"/>
    <property type="match status" value="1"/>
</dbReference>
<keyword evidence="6" id="KW-1185">Reference proteome</keyword>
<reference evidence="5 6" key="1">
    <citation type="submission" date="2017-04" db="EMBL/GenBank/DDBJ databases">
        <authorList>
            <person name="Afonso C.L."/>
            <person name="Miller P.J."/>
            <person name="Scott M.A."/>
            <person name="Spackman E."/>
            <person name="Goraichik I."/>
            <person name="Dimitrov K.M."/>
            <person name="Suarez D.L."/>
            <person name="Swayne D.E."/>
        </authorList>
    </citation>
    <scope>NUCLEOTIDE SEQUENCE [LARGE SCALE GENOMIC DNA]</scope>
    <source>
        <strain evidence="5 6">CGMCC 1.10972</strain>
    </source>
</reference>
<dbReference type="GO" id="GO:0005886">
    <property type="term" value="C:plasma membrane"/>
    <property type="evidence" value="ECO:0007669"/>
    <property type="project" value="TreeGrafter"/>
</dbReference>
<evidence type="ECO:0000259" key="4">
    <source>
        <dbReference type="PROSITE" id="PS50887"/>
    </source>
</evidence>
<dbReference type="AlphaFoldDB" id="A0A1W2CZB8"/>
<sequence length="341" mass="37495">MTEKTSIFDSVEAYRRAVLFILLLFTATFGAVFSILNFRNDNYIAMAGELAMGCFALCLAPVIRTTHRLLLWSFVYLLLFNSTMMAIIATPEASPSVFAWVLMIPILSHMLLGRALGGGVTLVFLAIAFWLYITKYGSDAALGSDRALLNVAGVALCIFGFSYVYETSRARAEIALKRRAYTDPLTGLGNRAAFYHRFGEAIARFERQGAGPAIVLLDIDHFKAINDDHGHETGDDALKQLSAILIETIRPSDDAFRYGGEEFCLLLNDTSPAEAANFAETLRKVVEAAEMSREDHMIHLTVSLGVATVCEDGTDLKKLLQAADQRLYEAKAKGRNRVVSG</sequence>
<dbReference type="InterPro" id="IPR029787">
    <property type="entry name" value="Nucleotide_cyclase"/>
</dbReference>
<dbReference type="GO" id="GO:0043709">
    <property type="term" value="P:cell adhesion involved in single-species biofilm formation"/>
    <property type="evidence" value="ECO:0007669"/>
    <property type="project" value="TreeGrafter"/>
</dbReference>
<keyword evidence="3" id="KW-1133">Transmembrane helix</keyword>
<protein>
    <recommendedName>
        <fullName evidence="1">diguanylate cyclase</fullName>
        <ecNumber evidence="1">2.7.7.65</ecNumber>
    </recommendedName>
</protein>
<proteinExistence type="predicted"/>
<dbReference type="SMART" id="SM00267">
    <property type="entry name" value="GGDEF"/>
    <property type="match status" value="1"/>
</dbReference>
<feature type="transmembrane region" description="Helical" evidence="3">
    <location>
        <begin position="43"/>
        <end position="63"/>
    </location>
</feature>
<dbReference type="Pfam" id="PF20966">
    <property type="entry name" value="MASE6"/>
    <property type="match status" value="1"/>
</dbReference>
<dbReference type="FunFam" id="3.30.70.270:FF:000001">
    <property type="entry name" value="Diguanylate cyclase domain protein"/>
    <property type="match status" value="1"/>
</dbReference>
<evidence type="ECO:0000313" key="6">
    <source>
        <dbReference type="Proteomes" id="UP000192656"/>
    </source>
</evidence>
<dbReference type="EC" id="2.7.7.65" evidence="1"/>
<dbReference type="PANTHER" id="PTHR45138">
    <property type="entry name" value="REGULATORY COMPONENTS OF SENSORY TRANSDUCTION SYSTEM"/>
    <property type="match status" value="1"/>
</dbReference>
<accession>A0A1W2CZB8</accession>
<dbReference type="PANTHER" id="PTHR45138:SF9">
    <property type="entry name" value="DIGUANYLATE CYCLASE DGCM-RELATED"/>
    <property type="match status" value="1"/>
</dbReference>
<keyword evidence="3" id="KW-0472">Membrane</keyword>
<evidence type="ECO:0000313" key="5">
    <source>
        <dbReference type="EMBL" id="SMC90607.1"/>
    </source>
</evidence>
<evidence type="ECO:0000256" key="2">
    <source>
        <dbReference type="ARBA" id="ARBA00034247"/>
    </source>
</evidence>
<dbReference type="OrthoDB" id="9812260at2"/>
<dbReference type="EMBL" id="FWXR01000012">
    <property type="protein sequence ID" value="SMC90607.1"/>
    <property type="molecule type" value="Genomic_DNA"/>
</dbReference>
<dbReference type="Proteomes" id="UP000192656">
    <property type="component" value="Unassembled WGS sequence"/>
</dbReference>
<feature type="transmembrane region" description="Helical" evidence="3">
    <location>
        <begin position="147"/>
        <end position="165"/>
    </location>
</feature>